<proteinExistence type="predicted"/>
<keyword evidence="1" id="KW-1185">Reference proteome</keyword>
<protein>
    <submittedName>
        <fullName evidence="2">Uncharacterized protein</fullName>
    </submittedName>
</protein>
<evidence type="ECO:0000313" key="1">
    <source>
        <dbReference type="Proteomes" id="UP000887565"/>
    </source>
</evidence>
<evidence type="ECO:0000313" key="2">
    <source>
        <dbReference type="WBParaSite" id="nRc.2.0.1.t36369-RA"/>
    </source>
</evidence>
<name>A0A915KEK6_ROMCU</name>
<accession>A0A915KEK6</accession>
<sequence length="88" mass="10129">MPNAVIICKRFKNNKLEVNLTNKYNHLPASDRFAGDKLWPPPNDKDDNFDPKSRLGLWSSIDVFAARLLTDLPPVERLHDEQTLDVNE</sequence>
<dbReference type="Proteomes" id="UP000887565">
    <property type="component" value="Unplaced"/>
</dbReference>
<dbReference type="AlphaFoldDB" id="A0A915KEK6"/>
<organism evidence="1 2">
    <name type="scientific">Romanomermis culicivorax</name>
    <name type="common">Nematode worm</name>
    <dbReference type="NCBI Taxonomy" id="13658"/>
    <lineage>
        <taxon>Eukaryota</taxon>
        <taxon>Metazoa</taxon>
        <taxon>Ecdysozoa</taxon>
        <taxon>Nematoda</taxon>
        <taxon>Enoplea</taxon>
        <taxon>Dorylaimia</taxon>
        <taxon>Mermithida</taxon>
        <taxon>Mermithoidea</taxon>
        <taxon>Mermithidae</taxon>
        <taxon>Romanomermis</taxon>
    </lineage>
</organism>
<dbReference type="WBParaSite" id="nRc.2.0.1.t36369-RA">
    <property type="protein sequence ID" value="nRc.2.0.1.t36369-RA"/>
    <property type="gene ID" value="nRc.2.0.1.g36369"/>
</dbReference>
<reference evidence="2" key="1">
    <citation type="submission" date="2022-11" db="UniProtKB">
        <authorList>
            <consortium name="WormBaseParasite"/>
        </authorList>
    </citation>
    <scope>IDENTIFICATION</scope>
</reference>